<reference evidence="3" key="1">
    <citation type="submission" date="2020-03" db="EMBL/GenBank/DDBJ databases">
        <title>Genome of Pelagibius litoralis DSM 21314T.</title>
        <authorList>
            <person name="Wang G."/>
        </authorList>
    </citation>
    <scope>NUCLEOTIDE SEQUENCE</scope>
    <source>
        <strain evidence="3">DSM 21314</strain>
    </source>
</reference>
<dbReference type="InterPro" id="IPR036938">
    <property type="entry name" value="PAP2/HPO_sf"/>
</dbReference>
<dbReference type="AlphaFoldDB" id="A0A967F0V4"/>
<dbReference type="RefSeq" id="WP_167228035.1">
    <property type="nucleotide sequence ID" value="NZ_JAAQPH010000017.1"/>
</dbReference>
<evidence type="ECO:0000259" key="2">
    <source>
        <dbReference type="SMART" id="SM00014"/>
    </source>
</evidence>
<sequence length="234" mass="24248">MNRGSNRTGAREGRNHDRSLEAPRPRPRPPAALQIGGADADIADWANEETPLFGSRDTADDASDWLRFGSYGLYAAAGLAAPAPADAWLATKAQGFAVGGGALLATRGATEGLKAAIGRDRPLDQDDDSLPSGHASMTAAAARLARDTLTYYDLPRPARLGGDVALAGLVLTTSWARVEAGEHHPTDVLAGIALGNFLAVFATEAFLAPASDGRLALGVDTQGDGMMLQLSLGF</sequence>
<proteinExistence type="predicted"/>
<comment type="caution">
    <text evidence="3">The sequence shown here is derived from an EMBL/GenBank/DDBJ whole genome shotgun (WGS) entry which is preliminary data.</text>
</comment>
<keyword evidence="4" id="KW-1185">Reference proteome</keyword>
<dbReference type="PANTHER" id="PTHR14969:SF13">
    <property type="entry name" value="AT30094P"/>
    <property type="match status" value="1"/>
</dbReference>
<dbReference type="Proteomes" id="UP000761264">
    <property type="component" value="Unassembled WGS sequence"/>
</dbReference>
<feature type="compositionally biased region" description="Basic and acidic residues" evidence="1">
    <location>
        <begin position="9"/>
        <end position="24"/>
    </location>
</feature>
<dbReference type="Pfam" id="PF01569">
    <property type="entry name" value="PAP2"/>
    <property type="match status" value="1"/>
</dbReference>
<evidence type="ECO:0000313" key="3">
    <source>
        <dbReference type="EMBL" id="NIA70930.1"/>
    </source>
</evidence>
<name>A0A967F0V4_9PROT</name>
<dbReference type="SUPFAM" id="SSF48317">
    <property type="entry name" value="Acid phosphatase/Vanadium-dependent haloperoxidase"/>
    <property type="match status" value="1"/>
</dbReference>
<gene>
    <name evidence="3" type="ORF">HBA54_20220</name>
</gene>
<dbReference type="SMART" id="SM00014">
    <property type="entry name" value="acidPPc"/>
    <property type="match status" value="1"/>
</dbReference>
<feature type="region of interest" description="Disordered" evidence="1">
    <location>
        <begin position="1"/>
        <end position="34"/>
    </location>
</feature>
<dbReference type="CDD" id="cd01610">
    <property type="entry name" value="PAP2_like"/>
    <property type="match status" value="1"/>
</dbReference>
<dbReference type="EMBL" id="JAAQPH010000017">
    <property type="protein sequence ID" value="NIA70930.1"/>
    <property type="molecule type" value="Genomic_DNA"/>
</dbReference>
<dbReference type="PANTHER" id="PTHR14969">
    <property type="entry name" value="SPHINGOSINE-1-PHOSPHATE PHOSPHOHYDROLASE"/>
    <property type="match status" value="1"/>
</dbReference>
<dbReference type="InterPro" id="IPR000326">
    <property type="entry name" value="PAP2/HPO"/>
</dbReference>
<protein>
    <submittedName>
        <fullName evidence="3">Phosphatase PAP2 family protein</fullName>
    </submittedName>
</protein>
<accession>A0A967F0V4</accession>
<organism evidence="3 4">
    <name type="scientific">Pelagibius litoralis</name>
    <dbReference type="NCBI Taxonomy" id="374515"/>
    <lineage>
        <taxon>Bacteria</taxon>
        <taxon>Pseudomonadati</taxon>
        <taxon>Pseudomonadota</taxon>
        <taxon>Alphaproteobacteria</taxon>
        <taxon>Rhodospirillales</taxon>
        <taxon>Rhodovibrionaceae</taxon>
        <taxon>Pelagibius</taxon>
    </lineage>
</organism>
<evidence type="ECO:0000313" key="4">
    <source>
        <dbReference type="Proteomes" id="UP000761264"/>
    </source>
</evidence>
<dbReference type="Gene3D" id="1.20.144.10">
    <property type="entry name" value="Phosphatidic acid phosphatase type 2/haloperoxidase"/>
    <property type="match status" value="1"/>
</dbReference>
<evidence type="ECO:0000256" key="1">
    <source>
        <dbReference type="SAM" id="MobiDB-lite"/>
    </source>
</evidence>
<feature type="domain" description="Phosphatidic acid phosphatase type 2/haloperoxidase" evidence="2">
    <location>
        <begin position="94"/>
        <end position="203"/>
    </location>
</feature>